<comment type="caution">
    <text evidence="1">The sequence shown here is derived from an EMBL/GenBank/DDBJ whole genome shotgun (WGS) entry which is preliminary data.</text>
</comment>
<dbReference type="EMBL" id="AMXI01001217">
    <property type="protein sequence ID" value="EKN40401.1"/>
    <property type="molecule type" value="Genomic_DNA"/>
</dbReference>
<sequence>MVKKGDYSAKEDNFIKNNYLKMTNKQLAKKLNRSSGAIAARLTKLNLRRTKKSEPKTISEWMDGYLSTLNPTQGVNEIK</sequence>
<accession>M1ZPG6</accession>
<name>M1ZPG6_CLOBO</name>
<evidence type="ECO:0000313" key="2">
    <source>
        <dbReference type="Proteomes" id="UP000011944"/>
    </source>
</evidence>
<gene>
    <name evidence="1" type="ORF">CFSAN001627_19848</name>
</gene>
<dbReference type="Proteomes" id="UP000011944">
    <property type="component" value="Unassembled WGS sequence"/>
</dbReference>
<reference evidence="1 2" key="2">
    <citation type="submission" date="2013-03" db="EMBL/GenBank/DDBJ databases">
        <title>Diversity in Clostridium botulinum.</title>
        <authorList>
            <person name="Timme R.E."/>
            <person name="Allard M."/>
            <person name="Luo Y."/>
            <person name="Strain E."/>
            <person name="Gonzalez-Escalona N."/>
            <person name="Brown E."/>
        </authorList>
    </citation>
    <scope>NUCLEOTIDE SEQUENCE [LARGE SCALE GENOMIC DNA]</scope>
    <source>
        <strain evidence="1 2">CFSAN001627</strain>
    </source>
</reference>
<organism evidence="1 2">
    <name type="scientific">Clostridium botulinum CFSAN001627</name>
    <dbReference type="NCBI Taxonomy" id="1232189"/>
    <lineage>
        <taxon>Bacteria</taxon>
        <taxon>Bacillati</taxon>
        <taxon>Bacillota</taxon>
        <taxon>Clostridia</taxon>
        <taxon>Eubacteriales</taxon>
        <taxon>Clostridiaceae</taxon>
        <taxon>Clostridium</taxon>
    </lineage>
</organism>
<evidence type="ECO:0000313" key="1">
    <source>
        <dbReference type="EMBL" id="EKN40401.1"/>
    </source>
</evidence>
<proteinExistence type="predicted"/>
<feature type="non-terminal residue" evidence="1">
    <location>
        <position position="79"/>
    </location>
</feature>
<protein>
    <submittedName>
        <fullName evidence="1">Uncharacterized protein</fullName>
    </submittedName>
</protein>
<reference evidence="1 2" key="1">
    <citation type="submission" date="2012-10" db="EMBL/GenBank/DDBJ databases">
        <authorList>
            <person name="Strain E.A."/>
            <person name="Brown E."/>
            <person name="Allard M.W."/>
            <person name="Gonzalez-Escalona N."/>
            <person name="Timme R."/>
        </authorList>
    </citation>
    <scope>NUCLEOTIDE SEQUENCE [LARGE SCALE GENOMIC DNA]</scope>
    <source>
        <strain evidence="1 2">CFSAN001627</strain>
    </source>
</reference>
<dbReference type="AlphaFoldDB" id="M1ZPG6"/>